<organism evidence="2 3">
    <name type="scientific">Paenimyroides baculatum</name>
    <dbReference type="NCBI Taxonomy" id="2608000"/>
    <lineage>
        <taxon>Bacteria</taxon>
        <taxon>Pseudomonadati</taxon>
        <taxon>Bacteroidota</taxon>
        <taxon>Flavobacteriia</taxon>
        <taxon>Flavobacteriales</taxon>
        <taxon>Flavobacteriaceae</taxon>
        <taxon>Paenimyroides</taxon>
    </lineage>
</organism>
<protein>
    <recommendedName>
        <fullName evidence="4">Outer membrane protein assembly factor BamA</fullName>
    </recommendedName>
</protein>
<comment type="caution">
    <text evidence="2">The sequence shown here is derived from an EMBL/GenBank/DDBJ whole genome shotgun (WGS) entry which is preliminary data.</text>
</comment>
<gene>
    <name evidence="2" type="ORF">F0460_12100</name>
</gene>
<evidence type="ECO:0000256" key="1">
    <source>
        <dbReference type="SAM" id="Phobius"/>
    </source>
</evidence>
<keyword evidence="1" id="KW-1133">Transmembrane helix</keyword>
<keyword evidence="1" id="KW-0472">Membrane</keyword>
<dbReference type="AlphaFoldDB" id="A0A5M6CCY6"/>
<dbReference type="Gene3D" id="2.40.160.50">
    <property type="entry name" value="membrane protein fhac: a member of the omp85/tpsb transporter family"/>
    <property type="match status" value="1"/>
</dbReference>
<proteinExistence type="predicted"/>
<evidence type="ECO:0000313" key="2">
    <source>
        <dbReference type="EMBL" id="KAA5533038.1"/>
    </source>
</evidence>
<reference evidence="2 3" key="1">
    <citation type="submission" date="2019-09" db="EMBL/GenBank/DDBJ databases">
        <title>Genome sequence and assembly of Flavobacterium sp.</title>
        <authorList>
            <person name="Chhetri G."/>
        </authorList>
    </citation>
    <scope>NUCLEOTIDE SEQUENCE [LARGE SCALE GENOMIC DNA]</scope>
    <source>
        <strain evidence="2 3">SNL9</strain>
    </source>
</reference>
<dbReference type="Proteomes" id="UP000325141">
    <property type="component" value="Unassembled WGS sequence"/>
</dbReference>
<dbReference type="EMBL" id="VWSG01000009">
    <property type="protein sequence ID" value="KAA5533038.1"/>
    <property type="molecule type" value="Genomic_DNA"/>
</dbReference>
<sequence>MHLKKTYLIYIVSYFLLCFTTLNDLYGQQIYLKVNGKNTSETSFLKQNIKDSIFNNGQEVENKLIFLQDFLRTNGYLYHQITSAEKKDSLYLVHFDLGKKTDSLKINFNKHEAQLKSILQINEPTKTIAIQNTESFLKNIVEKLAKKGYSISTVKLTNHQFLNDIITADLDLHLDKQRRIDQLVFTPYNNFPTGIKQRLIKKYEKQPFTDAVTSELQKEMSQFPFIKTTKQPEVLFTESNTALYLYVERQNISQFDGLIGFTNDDNGKVQFNGYADLQLMNILNKGEQLKLYWKNDGNQQTQFNLSGEVPYLFNTPFGLKASLELFKQDSTMMNTKFNAAILYYLNFNHRVGVGYQSTSSVAGTENFYQAADYNNQFITLNYLLNKYQDHPLFRQKYYVTGLAGFGSKTEEKDNRKGSQQFINLTASYLWQINNRWYINQQLEGSLLRSAIPLLYNEYYRFGGIHSIRGFRENSLLAKSLVGLYNEARYLLAPNMYIHSITDVAYYEGENTNDLLYSFGLGFGIQTGGGLFNIIYANGIQPDTDFKLSNSIFHLSYKTQF</sequence>
<keyword evidence="1" id="KW-0812">Transmembrane</keyword>
<name>A0A5M6CCY6_9FLAO</name>
<evidence type="ECO:0008006" key="4">
    <source>
        <dbReference type="Google" id="ProtNLM"/>
    </source>
</evidence>
<evidence type="ECO:0000313" key="3">
    <source>
        <dbReference type="Proteomes" id="UP000325141"/>
    </source>
</evidence>
<accession>A0A5M6CCY6</accession>
<feature type="transmembrane region" description="Helical" evidence="1">
    <location>
        <begin position="7"/>
        <end position="26"/>
    </location>
</feature>
<dbReference type="RefSeq" id="WP_150013568.1">
    <property type="nucleotide sequence ID" value="NZ_VWSG01000009.1"/>
</dbReference>
<keyword evidence="3" id="KW-1185">Reference proteome</keyword>